<dbReference type="SFLD" id="SFLDG01129">
    <property type="entry name" value="C1.5:_HAD__Beta-PGM__Phosphata"/>
    <property type="match status" value="1"/>
</dbReference>
<dbReference type="InterPro" id="IPR050155">
    <property type="entry name" value="HAD-like_hydrolase_sf"/>
</dbReference>
<sequence length="225" mass="23888">MRLKLVIFDVDGTLVDSQADILGSMQGAFDGLGLAPPPKDAILSIVGLSLDVAMLRLAPQVDAVTRAALVEGYKQTYMQRREAVGTEESSPLYAGARDALDRLKTRDDIFLGVATGKSRRGLDKLIEGHGLEGYFLTRQVADDHPSKPNPSMILAALSEMGMERADAVMIGDTSYDMEMAQAAGVAGLGVGWGYHPTSALNAARLVIEDYAALDGALAEIFGDTS</sequence>
<dbReference type="STRING" id="1280847.SAMN04488036_11146"/>
<evidence type="ECO:0000313" key="2">
    <source>
        <dbReference type="Proteomes" id="UP000198851"/>
    </source>
</evidence>
<dbReference type="GO" id="GO:0005829">
    <property type="term" value="C:cytosol"/>
    <property type="evidence" value="ECO:0007669"/>
    <property type="project" value="TreeGrafter"/>
</dbReference>
<protein>
    <submittedName>
        <fullName evidence="1">Phosphoglycolate phosphatase</fullName>
    </submittedName>
</protein>
<name>A0A1I4H7X2_9RHOB</name>
<dbReference type="InterPro" id="IPR041492">
    <property type="entry name" value="HAD_2"/>
</dbReference>
<accession>A0A1I4H7X2</accession>
<dbReference type="Proteomes" id="UP000198851">
    <property type="component" value="Unassembled WGS sequence"/>
</dbReference>
<dbReference type="SFLD" id="SFLDS00003">
    <property type="entry name" value="Haloacid_Dehalogenase"/>
    <property type="match status" value="1"/>
</dbReference>
<dbReference type="RefSeq" id="WP_093325894.1">
    <property type="nucleotide sequence ID" value="NZ_FOSZ01000011.1"/>
</dbReference>
<evidence type="ECO:0000313" key="1">
    <source>
        <dbReference type="EMBL" id="SFL37501.1"/>
    </source>
</evidence>
<dbReference type="PANTHER" id="PTHR43434">
    <property type="entry name" value="PHOSPHOGLYCOLATE PHOSPHATASE"/>
    <property type="match status" value="1"/>
</dbReference>
<keyword evidence="2" id="KW-1185">Reference proteome</keyword>
<dbReference type="Gene3D" id="1.10.150.240">
    <property type="entry name" value="Putative phosphatase, domain 2"/>
    <property type="match status" value="1"/>
</dbReference>
<dbReference type="AlphaFoldDB" id="A0A1I4H7X2"/>
<organism evidence="1 2">
    <name type="scientific">Shimia haliotis</name>
    <dbReference type="NCBI Taxonomy" id="1280847"/>
    <lineage>
        <taxon>Bacteria</taxon>
        <taxon>Pseudomonadati</taxon>
        <taxon>Pseudomonadota</taxon>
        <taxon>Alphaproteobacteria</taxon>
        <taxon>Rhodobacterales</taxon>
        <taxon>Roseobacteraceae</taxon>
    </lineage>
</organism>
<dbReference type="GO" id="GO:0008967">
    <property type="term" value="F:phosphoglycolate phosphatase activity"/>
    <property type="evidence" value="ECO:0007669"/>
    <property type="project" value="TreeGrafter"/>
</dbReference>
<reference evidence="2" key="1">
    <citation type="submission" date="2016-10" db="EMBL/GenBank/DDBJ databases">
        <authorList>
            <person name="Varghese N."/>
            <person name="Submissions S."/>
        </authorList>
    </citation>
    <scope>NUCLEOTIDE SEQUENCE [LARGE SCALE GENOMIC DNA]</scope>
    <source>
        <strain evidence="2">DSM 28453</strain>
    </source>
</reference>
<dbReference type="InterPro" id="IPR023214">
    <property type="entry name" value="HAD_sf"/>
</dbReference>
<dbReference type="OrthoDB" id="9793014at2"/>
<proteinExistence type="predicted"/>
<dbReference type="GO" id="GO:0006281">
    <property type="term" value="P:DNA repair"/>
    <property type="evidence" value="ECO:0007669"/>
    <property type="project" value="TreeGrafter"/>
</dbReference>
<dbReference type="InterPro" id="IPR036412">
    <property type="entry name" value="HAD-like_sf"/>
</dbReference>
<dbReference type="EMBL" id="FOSZ01000011">
    <property type="protein sequence ID" value="SFL37501.1"/>
    <property type="molecule type" value="Genomic_DNA"/>
</dbReference>
<dbReference type="Gene3D" id="3.40.50.1000">
    <property type="entry name" value="HAD superfamily/HAD-like"/>
    <property type="match status" value="1"/>
</dbReference>
<dbReference type="SUPFAM" id="SSF56784">
    <property type="entry name" value="HAD-like"/>
    <property type="match status" value="1"/>
</dbReference>
<dbReference type="NCBIfam" id="TIGR01549">
    <property type="entry name" value="HAD-SF-IA-v1"/>
    <property type="match status" value="1"/>
</dbReference>
<dbReference type="InterPro" id="IPR023198">
    <property type="entry name" value="PGP-like_dom2"/>
</dbReference>
<dbReference type="PANTHER" id="PTHR43434:SF24">
    <property type="entry name" value="HYDROLASE-RELATED"/>
    <property type="match status" value="1"/>
</dbReference>
<dbReference type="Pfam" id="PF13419">
    <property type="entry name" value="HAD_2"/>
    <property type="match status" value="1"/>
</dbReference>
<gene>
    <name evidence="1" type="ORF">SAMN04488036_11146</name>
</gene>
<dbReference type="InterPro" id="IPR006439">
    <property type="entry name" value="HAD-SF_hydro_IA"/>
</dbReference>